<dbReference type="OrthoDB" id="336148at2759"/>
<dbReference type="SMART" id="SM00822">
    <property type="entry name" value="PKS_KR"/>
    <property type="match status" value="1"/>
</dbReference>
<keyword evidence="1" id="KW-0812">Transmembrane</keyword>
<dbReference type="PANTHER" id="PTHR48079:SF6">
    <property type="entry name" value="NAD(P)-BINDING DOMAIN-CONTAINING PROTEIN-RELATED"/>
    <property type="match status" value="1"/>
</dbReference>
<dbReference type="InterPro" id="IPR036291">
    <property type="entry name" value="NAD(P)-bd_dom_sf"/>
</dbReference>
<evidence type="ECO:0000259" key="2">
    <source>
        <dbReference type="SMART" id="SM00822"/>
    </source>
</evidence>
<reference evidence="3" key="1">
    <citation type="submission" date="2021-02" db="EMBL/GenBank/DDBJ databases">
        <authorList>
            <person name="Dougan E. K."/>
            <person name="Rhodes N."/>
            <person name="Thang M."/>
            <person name="Chan C."/>
        </authorList>
    </citation>
    <scope>NUCLEOTIDE SEQUENCE</scope>
</reference>
<feature type="transmembrane region" description="Helical" evidence="1">
    <location>
        <begin position="54"/>
        <end position="76"/>
    </location>
</feature>
<dbReference type="InterPro" id="IPR051783">
    <property type="entry name" value="NAD(P)-dependent_oxidoreduct"/>
</dbReference>
<evidence type="ECO:0000313" key="3">
    <source>
        <dbReference type="EMBL" id="CAE7900435.1"/>
    </source>
</evidence>
<feature type="non-terminal residue" evidence="3">
    <location>
        <position position="1"/>
    </location>
</feature>
<keyword evidence="1" id="KW-0472">Membrane</keyword>
<feature type="transmembrane region" description="Helical" evidence="1">
    <location>
        <begin position="96"/>
        <end position="115"/>
    </location>
</feature>
<dbReference type="SUPFAM" id="SSF51735">
    <property type="entry name" value="NAD(P)-binding Rossmann-fold domains"/>
    <property type="match status" value="1"/>
</dbReference>
<feature type="transmembrane region" description="Helical" evidence="1">
    <location>
        <begin position="127"/>
        <end position="154"/>
    </location>
</feature>
<sequence>AFVTATGLAFVAVLLILALTLRRPAEIALVTLTLLLAALWTAGAAAALGLSFNFANIIALPLLFGLGVASAIHFVLRLREEGDGEAVLRSSTSSGVLFSALTTIAAFGSLAVSGHRGMASMGELLTLAIAITLVEGAMTILVTGASGFVGAAVVRRLLARGHAVRVLVRGSSPRLNLQGLEVETAIGDLREPETLKPALSGCRGLFHVAADYRLWTRDPAVLYATNVVGTKALLRQAAEAGVERMVYTSSVATLKLTGSAAPADERCQATLADMTGEYKRSKFLAEQAVRGLAEEEGLPVVIVSPSAPVGPGDVKPTPTGRVILEAAMGKMPAYVETGLNLVHVDDVAEGHCLAFEQGQPGECYILGGENMKLREILDLVDELRGRRQRRLRLPHRLVLPLAYGAEAWARSFGGEPFATVDGVKMAEKLMFFSSAKAERALGYRHRPARAAIADALSCAAGARRPGRWRAWLLLLVGVALFAGVLALADLEGALSALRAAGWGILA</sequence>
<keyword evidence="4" id="KW-1185">Reference proteome</keyword>
<dbReference type="AlphaFoldDB" id="A0A813BCX9"/>
<dbReference type="InterPro" id="IPR017829">
    <property type="entry name" value="Hopanoid-assoc_sugar_epimerase"/>
</dbReference>
<dbReference type="InterPro" id="IPR001509">
    <property type="entry name" value="Epimerase_deHydtase"/>
</dbReference>
<feature type="transmembrane region" description="Helical" evidence="1">
    <location>
        <begin position="6"/>
        <end position="21"/>
    </location>
</feature>
<keyword evidence="1" id="KW-1133">Transmembrane helix</keyword>
<dbReference type="Gene3D" id="3.40.50.720">
    <property type="entry name" value="NAD(P)-binding Rossmann-like Domain"/>
    <property type="match status" value="1"/>
</dbReference>
<name>A0A813BCX9_9DINO</name>
<organism evidence="3 4">
    <name type="scientific">Symbiodinium necroappetens</name>
    <dbReference type="NCBI Taxonomy" id="1628268"/>
    <lineage>
        <taxon>Eukaryota</taxon>
        <taxon>Sar</taxon>
        <taxon>Alveolata</taxon>
        <taxon>Dinophyceae</taxon>
        <taxon>Suessiales</taxon>
        <taxon>Symbiodiniaceae</taxon>
        <taxon>Symbiodinium</taxon>
    </lineage>
</organism>
<dbReference type="InterPro" id="IPR057326">
    <property type="entry name" value="KR_dom"/>
</dbReference>
<proteinExistence type="predicted"/>
<feature type="transmembrane region" description="Helical" evidence="1">
    <location>
        <begin position="28"/>
        <end position="48"/>
    </location>
</feature>
<dbReference type="GO" id="GO:0004029">
    <property type="term" value="F:aldehyde dehydrogenase (NAD+) activity"/>
    <property type="evidence" value="ECO:0007669"/>
    <property type="project" value="TreeGrafter"/>
</dbReference>
<feature type="non-terminal residue" evidence="3">
    <location>
        <position position="506"/>
    </location>
</feature>
<dbReference type="GO" id="GO:0005737">
    <property type="term" value="C:cytoplasm"/>
    <property type="evidence" value="ECO:0007669"/>
    <property type="project" value="TreeGrafter"/>
</dbReference>
<dbReference type="Pfam" id="PF01370">
    <property type="entry name" value="Epimerase"/>
    <property type="match status" value="1"/>
</dbReference>
<feature type="transmembrane region" description="Helical" evidence="1">
    <location>
        <begin position="470"/>
        <end position="488"/>
    </location>
</feature>
<feature type="domain" description="Ketoreductase" evidence="2">
    <location>
        <begin position="138"/>
        <end position="296"/>
    </location>
</feature>
<dbReference type="SUPFAM" id="SSF82866">
    <property type="entry name" value="Multidrug efflux transporter AcrB transmembrane domain"/>
    <property type="match status" value="1"/>
</dbReference>
<evidence type="ECO:0000256" key="1">
    <source>
        <dbReference type="SAM" id="Phobius"/>
    </source>
</evidence>
<dbReference type="PANTHER" id="PTHR48079">
    <property type="entry name" value="PROTEIN YEEZ"/>
    <property type="match status" value="1"/>
</dbReference>
<dbReference type="EMBL" id="CAJNJA010070277">
    <property type="protein sequence ID" value="CAE7900435.1"/>
    <property type="molecule type" value="Genomic_DNA"/>
</dbReference>
<dbReference type="Proteomes" id="UP000601435">
    <property type="component" value="Unassembled WGS sequence"/>
</dbReference>
<accession>A0A813BCX9</accession>
<gene>
    <name evidence="3" type="primary">dfrA</name>
    <name evidence="3" type="ORF">SNEC2469_LOCUS30293</name>
</gene>
<dbReference type="NCBIfam" id="TIGR03466">
    <property type="entry name" value="HpnA"/>
    <property type="match status" value="1"/>
</dbReference>
<evidence type="ECO:0000313" key="4">
    <source>
        <dbReference type="Proteomes" id="UP000601435"/>
    </source>
</evidence>
<comment type="caution">
    <text evidence="3">The sequence shown here is derived from an EMBL/GenBank/DDBJ whole genome shotgun (WGS) entry which is preliminary data.</text>
</comment>
<protein>
    <submittedName>
        <fullName evidence="3">DfrA protein</fullName>
    </submittedName>
</protein>